<accession>A0AAW0TE89</accession>
<evidence type="ECO:0000313" key="2">
    <source>
        <dbReference type="EMBL" id="KAK8385775.1"/>
    </source>
</evidence>
<dbReference type="Proteomes" id="UP001487740">
    <property type="component" value="Unassembled WGS sequence"/>
</dbReference>
<organism evidence="2 3">
    <name type="scientific">Scylla paramamosain</name>
    <name type="common">Mud crab</name>
    <dbReference type="NCBI Taxonomy" id="85552"/>
    <lineage>
        <taxon>Eukaryota</taxon>
        <taxon>Metazoa</taxon>
        <taxon>Ecdysozoa</taxon>
        <taxon>Arthropoda</taxon>
        <taxon>Crustacea</taxon>
        <taxon>Multicrustacea</taxon>
        <taxon>Malacostraca</taxon>
        <taxon>Eumalacostraca</taxon>
        <taxon>Eucarida</taxon>
        <taxon>Decapoda</taxon>
        <taxon>Pleocyemata</taxon>
        <taxon>Brachyura</taxon>
        <taxon>Eubrachyura</taxon>
        <taxon>Portunoidea</taxon>
        <taxon>Portunidae</taxon>
        <taxon>Portuninae</taxon>
        <taxon>Scylla</taxon>
    </lineage>
</organism>
<evidence type="ECO:0000256" key="1">
    <source>
        <dbReference type="SAM" id="SignalP"/>
    </source>
</evidence>
<dbReference type="AlphaFoldDB" id="A0AAW0TE89"/>
<proteinExistence type="predicted"/>
<feature type="chain" id="PRO_5043642901" description="WAP domain-containing protein" evidence="1">
    <location>
        <begin position="20"/>
        <end position="163"/>
    </location>
</feature>
<evidence type="ECO:0008006" key="4">
    <source>
        <dbReference type="Google" id="ProtNLM"/>
    </source>
</evidence>
<feature type="signal peptide" evidence="1">
    <location>
        <begin position="1"/>
        <end position="19"/>
    </location>
</feature>
<keyword evidence="1" id="KW-0732">Signal</keyword>
<protein>
    <recommendedName>
        <fullName evidence="4">WAP domain-containing protein</fullName>
    </recommendedName>
</protein>
<dbReference type="EMBL" id="JARAKH010000032">
    <property type="protein sequence ID" value="KAK8385775.1"/>
    <property type="molecule type" value="Genomic_DNA"/>
</dbReference>
<comment type="caution">
    <text evidence="2">The sequence shown here is derived from an EMBL/GenBank/DDBJ whole genome shotgun (WGS) entry which is preliminary data.</text>
</comment>
<name>A0AAW0TE89_SCYPA</name>
<keyword evidence="3" id="KW-1185">Reference proteome</keyword>
<sequence length="163" mass="18261">MYLPAFLLLLGVTASSCTTTPSTTTTTTATTSDRTTPDWQSESCRYYCIYRRPYCCDDGSLPVPRDHEVHSTLDCPPENDQICKSTGIFLNGTVPAMVLAKGDPKKQVWCASDGYCREDQRCCPSPCVRRHLCMAGLGRELPQEILLPELEVEEEEELYLPEE</sequence>
<gene>
    <name evidence="2" type="ORF">O3P69_016504</name>
</gene>
<reference evidence="2 3" key="1">
    <citation type="submission" date="2023-03" db="EMBL/GenBank/DDBJ databases">
        <title>High-quality genome of Scylla paramamosain provides insights in environmental adaptation.</title>
        <authorList>
            <person name="Zhang L."/>
        </authorList>
    </citation>
    <scope>NUCLEOTIDE SEQUENCE [LARGE SCALE GENOMIC DNA]</scope>
    <source>
        <strain evidence="2">LZ_2023a</strain>
        <tissue evidence="2">Muscle</tissue>
    </source>
</reference>
<evidence type="ECO:0000313" key="3">
    <source>
        <dbReference type="Proteomes" id="UP001487740"/>
    </source>
</evidence>